<evidence type="ECO:0000256" key="2">
    <source>
        <dbReference type="SAM" id="MobiDB-lite"/>
    </source>
</evidence>
<dbReference type="GO" id="GO:0016705">
    <property type="term" value="F:oxidoreductase activity, acting on paired donors, with incorporation or reduction of molecular oxygen"/>
    <property type="evidence" value="ECO:0007669"/>
    <property type="project" value="InterPro"/>
</dbReference>
<comment type="caution">
    <text evidence="3">The sequence shown here is derived from an EMBL/GenBank/DDBJ whole genome shotgun (WGS) entry which is preliminary data.</text>
</comment>
<dbReference type="SUPFAM" id="SSF48264">
    <property type="entry name" value="Cytochrome P450"/>
    <property type="match status" value="1"/>
</dbReference>
<evidence type="ECO:0000313" key="4">
    <source>
        <dbReference type="Proteomes" id="UP000175829"/>
    </source>
</evidence>
<feature type="region of interest" description="Disordered" evidence="2">
    <location>
        <begin position="1"/>
        <end position="41"/>
    </location>
</feature>
<dbReference type="EMBL" id="LJGV01000022">
    <property type="protein sequence ID" value="OEU98198.1"/>
    <property type="molecule type" value="Genomic_DNA"/>
</dbReference>
<dbReference type="GO" id="GO:0020037">
    <property type="term" value="F:heme binding"/>
    <property type="evidence" value="ECO:0007669"/>
    <property type="project" value="InterPro"/>
</dbReference>
<dbReference type="InterPro" id="IPR002397">
    <property type="entry name" value="Cyt_P450_B"/>
</dbReference>
<proteinExistence type="inferred from homology"/>
<comment type="similarity">
    <text evidence="1">Belongs to the cytochrome P450 family.</text>
</comment>
<protein>
    <submittedName>
        <fullName evidence="3">Cytochrome</fullName>
    </submittedName>
</protein>
<dbReference type="PANTHER" id="PTHR46696">
    <property type="entry name" value="P450, PUTATIVE (EUROFUNG)-RELATED"/>
    <property type="match status" value="1"/>
</dbReference>
<dbReference type="InterPro" id="IPR036396">
    <property type="entry name" value="Cyt_P450_sf"/>
</dbReference>
<dbReference type="GO" id="GO:0004497">
    <property type="term" value="F:monooxygenase activity"/>
    <property type="evidence" value="ECO:0007669"/>
    <property type="project" value="InterPro"/>
</dbReference>
<dbReference type="Gene3D" id="1.10.630.10">
    <property type="entry name" value="Cytochrome P450"/>
    <property type="match status" value="1"/>
</dbReference>
<dbReference type="PRINTS" id="PR00359">
    <property type="entry name" value="BP450"/>
</dbReference>
<organism evidence="3 4">
    <name type="scientific">Streptomyces qinglanensis</name>
    <dbReference type="NCBI Taxonomy" id="943816"/>
    <lineage>
        <taxon>Bacteria</taxon>
        <taxon>Bacillati</taxon>
        <taxon>Actinomycetota</taxon>
        <taxon>Actinomycetes</taxon>
        <taxon>Kitasatosporales</taxon>
        <taxon>Streptomycetaceae</taxon>
        <taxon>Streptomyces</taxon>
    </lineage>
</organism>
<name>A0A1E7K2P2_9ACTN</name>
<sequence>MTSQPQYYDPAHGPPASGAPPAEPRGCPAAAGGRAAPGAVPLMGPRFHTDLEAVYRDMRRDHGPVVPVTLPGDVPAWLVIGYRELHHVTGDPVLFPRDQGLWNQWKNLPEDWPLRPMIGTPQPSVYFTVGQEHRRHLAMVQHALEGVNHVELRGTTEEIADRLIDSFCGVGESEIVSAYAKPLPLLTLARILGFPDSDGPELIRSLTDMADGGPHALAGFEHALSLMRRLVARRHAAPGADVLSAMLAHPAEFTDEAYVLNLMAVTSAGFLPTADWIGNSVRLMLTDDRFAASLSGGRHTVPEAMNEVLWEDTPTQILAGRWAARDTRLAGRAVARGDLLLLGLAGANRDPAAHAPHGADRPRERNFAHFAFSHGEYQCPFPAQEIAEVIARTGIEVLLDRLPDLDLAVAPRTLARRPSPFLRGMTVLPVRFAPTPPYGGR</sequence>
<accession>A0A1E7K2P2</accession>
<dbReference type="GO" id="GO:0005506">
    <property type="term" value="F:iron ion binding"/>
    <property type="evidence" value="ECO:0007669"/>
    <property type="project" value="InterPro"/>
</dbReference>
<gene>
    <name evidence="3" type="ORF">AN217_10595</name>
</gene>
<dbReference type="PATRIC" id="fig|943816.4.peg.1530"/>
<evidence type="ECO:0000256" key="1">
    <source>
        <dbReference type="ARBA" id="ARBA00010617"/>
    </source>
</evidence>
<reference evidence="3 4" key="1">
    <citation type="journal article" date="2016" name="Front. Microbiol.">
        <title>Comparative Genomics Analysis of Streptomyces Species Reveals Their Adaptation to the Marine Environment and Their Diversity at the Genomic Level.</title>
        <authorList>
            <person name="Tian X."/>
            <person name="Zhang Z."/>
            <person name="Yang T."/>
            <person name="Chen M."/>
            <person name="Li J."/>
            <person name="Chen F."/>
            <person name="Yang J."/>
            <person name="Li W."/>
            <person name="Zhang B."/>
            <person name="Zhang Z."/>
            <person name="Wu J."/>
            <person name="Zhang C."/>
            <person name="Long L."/>
            <person name="Xiao J."/>
        </authorList>
    </citation>
    <scope>NUCLEOTIDE SEQUENCE [LARGE SCALE GENOMIC DNA]</scope>
    <source>
        <strain evidence="3 4">SCSIO M10379</strain>
    </source>
</reference>
<evidence type="ECO:0000313" key="3">
    <source>
        <dbReference type="EMBL" id="OEU98198.1"/>
    </source>
</evidence>
<feature type="compositionally biased region" description="Low complexity" evidence="2">
    <location>
        <begin position="24"/>
        <end position="39"/>
    </location>
</feature>
<dbReference type="PANTHER" id="PTHR46696:SF1">
    <property type="entry name" value="CYTOCHROME P450 YJIB-RELATED"/>
    <property type="match status" value="1"/>
</dbReference>
<dbReference type="AlphaFoldDB" id="A0A1E7K2P2"/>
<dbReference type="Proteomes" id="UP000175829">
    <property type="component" value="Unassembled WGS sequence"/>
</dbReference>